<dbReference type="InterPro" id="IPR029063">
    <property type="entry name" value="SAM-dependent_MTases_sf"/>
</dbReference>
<dbReference type="Gene3D" id="3.10.129.110">
    <property type="entry name" value="Polyketide synthase dehydratase"/>
    <property type="match status" value="1"/>
</dbReference>
<dbReference type="GO" id="GO:0006633">
    <property type="term" value="P:fatty acid biosynthetic process"/>
    <property type="evidence" value="ECO:0007669"/>
    <property type="project" value="InterPro"/>
</dbReference>
<dbReference type="PROSITE" id="PS00606">
    <property type="entry name" value="KS3_1"/>
    <property type="match status" value="1"/>
</dbReference>
<gene>
    <name evidence="9" type="ORF">D9756_006516</name>
</gene>
<dbReference type="PANTHER" id="PTHR43775:SF37">
    <property type="entry name" value="SI:DKEY-61P9.11"/>
    <property type="match status" value="1"/>
</dbReference>
<dbReference type="SMART" id="SM00827">
    <property type="entry name" value="PKS_AT"/>
    <property type="match status" value="1"/>
</dbReference>
<dbReference type="InterPro" id="IPR036291">
    <property type="entry name" value="NAD(P)-bd_dom_sf"/>
</dbReference>
<evidence type="ECO:0000256" key="2">
    <source>
        <dbReference type="ARBA" id="ARBA00022553"/>
    </source>
</evidence>
<dbReference type="InterPro" id="IPR029058">
    <property type="entry name" value="AB_hydrolase_fold"/>
</dbReference>
<dbReference type="SUPFAM" id="SSF52151">
    <property type="entry name" value="FabD/lysophospholipase-like"/>
    <property type="match status" value="1"/>
</dbReference>
<feature type="active site" description="Proton acceptor; for dehydratase activity" evidence="6">
    <location>
        <position position="911"/>
    </location>
</feature>
<dbReference type="PROSITE" id="PS52019">
    <property type="entry name" value="PKS_MFAS_DH"/>
    <property type="match status" value="1"/>
</dbReference>
<dbReference type="SMART" id="SM00822">
    <property type="entry name" value="PKS_KR"/>
    <property type="match status" value="1"/>
</dbReference>
<dbReference type="InterPro" id="IPR016035">
    <property type="entry name" value="Acyl_Trfase/lysoPLipase"/>
</dbReference>
<evidence type="ECO:0000313" key="10">
    <source>
        <dbReference type="Proteomes" id="UP000559027"/>
    </source>
</evidence>
<dbReference type="SUPFAM" id="SSF51735">
    <property type="entry name" value="NAD(P)-binding Rossmann-fold domains"/>
    <property type="match status" value="1"/>
</dbReference>
<keyword evidence="5" id="KW-0511">Multifunctional enzyme</keyword>
<keyword evidence="2" id="KW-0597">Phosphoprotein</keyword>
<evidence type="ECO:0000313" key="9">
    <source>
        <dbReference type="EMBL" id="KAF5356753.1"/>
    </source>
</evidence>
<organism evidence="9 10">
    <name type="scientific">Leucocoprinus leucothites</name>
    <dbReference type="NCBI Taxonomy" id="201217"/>
    <lineage>
        <taxon>Eukaryota</taxon>
        <taxon>Fungi</taxon>
        <taxon>Dikarya</taxon>
        <taxon>Basidiomycota</taxon>
        <taxon>Agaricomycotina</taxon>
        <taxon>Agaricomycetes</taxon>
        <taxon>Agaricomycetidae</taxon>
        <taxon>Agaricales</taxon>
        <taxon>Agaricineae</taxon>
        <taxon>Agaricaceae</taxon>
        <taxon>Leucocoprinus</taxon>
    </lineage>
</organism>
<dbReference type="Gene3D" id="3.40.47.10">
    <property type="match status" value="1"/>
</dbReference>
<dbReference type="InterPro" id="IPR016039">
    <property type="entry name" value="Thiolase-like"/>
</dbReference>
<dbReference type="SUPFAM" id="SSF55048">
    <property type="entry name" value="Probable ACP-binding domain of malonyl-CoA ACP transacylase"/>
    <property type="match status" value="1"/>
</dbReference>
<dbReference type="SUPFAM" id="SSF53901">
    <property type="entry name" value="Thiolase-like"/>
    <property type="match status" value="1"/>
</dbReference>
<dbReference type="InterPro" id="IPR018201">
    <property type="entry name" value="Ketoacyl_synth_AS"/>
</dbReference>
<accession>A0A8H5LGZ2</accession>
<feature type="domain" description="Ketosynthase family 3 (KS3)" evidence="7">
    <location>
        <begin position="1"/>
        <end position="414"/>
    </location>
</feature>
<dbReference type="InterPro" id="IPR013968">
    <property type="entry name" value="PKS_KR"/>
</dbReference>
<dbReference type="Pfam" id="PF08659">
    <property type="entry name" value="KR"/>
    <property type="match status" value="1"/>
</dbReference>
<dbReference type="InterPro" id="IPR001227">
    <property type="entry name" value="Ac_transferase_dom_sf"/>
</dbReference>
<dbReference type="PANTHER" id="PTHR43775">
    <property type="entry name" value="FATTY ACID SYNTHASE"/>
    <property type="match status" value="1"/>
</dbReference>
<dbReference type="Pfam" id="PF00550">
    <property type="entry name" value="PP-binding"/>
    <property type="match status" value="1"/>
</dbReference>
<dbReference type="Pfam" id="PF13489">
    <property type="entry name" value="Methyltransf_23"/>
    <property type="match status" value="1"/>
</dbReference>
<sequence>MFAIVGVAAQLPAGLHSATDLGYDEFWDFLLNGGEAVENLSELTLEPNPFKSVDLSSLPEKGCFLKNVDRFDYSSFGLSSADAKVMPNSARRLMELSFYALQDAGVQTRGQAIGCFMSGNNDLDVDAMDTDGSLAYIPSAIPNRISYAFNLTGPSVAVDTACSSSLTSLHLAISAIKNGDCAVALVGAAQSNRKVTEWWRYDKARVLSSDGVCKPFDDRADGFSRGEGAIVVVVKSLQDALRDKDHIYCTVAGSFHATTGSELPVYVPNGTTQRTCISQAYARAGREPTEADYVELHITGTSVGDPIEANAAGEIFCKNESRIKVGSVKGNIGHLECAAFLASLVKVCHIFEKGIIPPTPNFALPNSSINWTQFDLDIVTKPVPLGCKEKGRSPLISIASAGIGGSTGHVLLEAPPSKIHDASVAPLAGTPVLFLVGGLTPNAVHIIAQQLDQLPEDYTSVLENAVFASRQARQLPWRSFVIYRNRSSLSPEIPRPVLAPPKIPHLAFVFSGQGPHNAQMGHQLFQQYPVFRNTVLELDAVHQNVMGYSFLDATGLFSREMKDTRVLQRKWPVILTLPALVMIHIGLFELLGSMGIVPNCLLGHSAGETAILYASGAGSKAMAMEIALARGRSMTCTESMDAAMAVVGCAPEHCRALIDRVHLDHSVDPDVEVSCFNAPDSVVVSGKRTLVEAVISLAKEQGVFAQGIHTLVPGHCRYIEYCREEHWKLMEDIFARYPGPHIPTVPVYSTCRPNQMVEEFTPEYFWNNARNPVYFSNATSRILADNVPGTVFLEISPHPVLSSTVAAHGVPTGRIICPMQRLPRDKYDPQHETTCLLSSVAELVLAGYDRIDLSGFYGATKSRKPVFKHPLQQLQVPSFKTYAVNVSTAVNPLLSSLPLLNPALVNLFSQHRVADTPVVPGTGWLELVLEAGGRYLWDVEFQSLFSLHQDRQSSLYFEREGRNKWSITASQQANGQAAPSRVVIASGCFGMNSSNSVDREKLDISGIQEKLSSLPLEVLHGAFGGHFYYGPSFDRLLKVYGNPSEVLAELRGLDDEERSMGFVLHPAILDACLRAVAFKELLQDWESSQWFPKHIGKFIHYGAANDSTSWFTYARLKSWAPDSRTYDMLVTDSRGHPICEWKNLKFQKVSVSETSNSRDAVTLTTEPLRIPTAAPFKSEFFHNQDEDAYMKLYHALDYLAIKQFRQTLQRRPTCGDTIDRIRYLKRMEDLIEDQNRSEILNEQVLREQKLRFPAFFEVTKRLGEVHESLLQSSQAAVNVLFTDDLMSQYYAEHNQLTKACEEMAQRLDKILQFLRDSGKHIVRILEIGAGTGTLTQHLIPIVTSHRQLIIEYTVTDVSYSLVADLARSQDYERLIPQAYDATKDPFSQGYSPESFDIIVAYHVLHVAPELQSLSRQLHELLVPGGLLLVTEIDNTSWSNKPGAPWMDFAFGSFAEWFNYQDTRDHCSMSPSQWHSLVQSSGFDNFTSIIGSGHCLDFIFTCQKATSGEIAVDRPPVFTLVHFMAGQELKLQQRLAAFKPATEGVLCLWTDSKHDGDTALGLVVTLSKEFPAWTIWLAMFSSCIDPARAESIIRQNHRHLSQERHVYFSEDGSPSFPRVVRLSPVSTEVADFDASTLPENHLLVRVVDRDSEGGFVGEVLQSDDPAVSAHSFVAGLSRVVTSGFMTQNALSVHAGSVICIPELDKRVLPYLAGILLLYHTVGSSRFMYSNYHHPPLHILISICNEELSKALTSLLNRLTGVSVLTEAPDDFVDVLVTDHHSLNTNPVLEQSVGTNGRVLIWSPQLLEETPSKEPWMLRHILEVGLRNLDIKPVNGHLPPRIHSSPQVTDEVAQEPLVSPHKAYILIGGIGGIGLHLAVWLYKNGARHIYLTSRRGRETVNQAHDIFLRLKLQYLESQSDLHLKLVACDALNAIEVSVFLKTVKQPVGGCFLMPLVLRDALFLQQSHETIEAVRQSKVGALDVLSSLCDIKSMDFLVGFSSVTALWGNVGQSNYSSSCAALGGRMSEYPNAFAILVPAILDAGYLMQAGVLDHLNIPGSLDWGISVKDLCEFLMDGICRVKAGNNPSIIIPTLDLSIVSQHIPLPPLYRFVVPRSSPKATKTRIEISQMDSSDDELLATLKSAQAVVMAGLGVEDQGTFSRDLPFINHGLDSIRASQLSRALRPYVKVTQTDLLVGMAWNDLEERIKEVHHSNATQAPDAVVKSRELVMTALGIDSPSNFSPDVPFVNSGLDSIRATQLSRQLRPYARVTHMDLLLGMCWRDLESKIIPLNDRSSSPRPGIAVNRPRQVGTSNGGAIEDAHNLVIGSLGIELTNFDADIPFINYGLDSIRATQLSRKLRPFVQVTQMDLLLGMTWKDLNGRIRNKITAETGHSVVVPVQEKPRAWSVLFTKLKEASPEKPVVFALPGITGNLSTISPLMNHSSKDSATLWAAHFDLSACEENPPTMEQLADEVLRGINQRHPSGPLRVISISGSSTLACVLTKALEDQGRNVTDVTFLDHFPALFCHDAYGLRPFMASQEETPEILKAKDDVAEKGVEIMLRMQEIDSTIPKQPSNQDDAMRLQGIKYLETARVVNSLVIQAIKDVHYKRRTHPSEAYDTTLLGWLASIKAPILLAVADRGFNLVVEMPWADMGAGRLIPLKKNVEVLHLDEGHFSIVGCELLAKRLSL</sequence>
<dbReference type="Proteomes" id="UP000559027">
    <property type="component" value="Unassembled WGS sequence"/>
</dbReference>
<feature type="region of interest" description="N-terminal hotdog fold" evidence="6">
    <location>
        <begin position="869"/>
        <end position="996"/>
    </location>
</feature>
<dbReference type="Gene3D" id="3.40.50.720">
    <property type="entry name" value="NAD(P)-binding Rossmann-like Domain"/>
    <property type="match status" value="1"/>
</dbReference>
<dbReference type="GO" id="GO:0004315">
    <property type="term" value="F:3-oxoacyl-[acyl-carrier-protein] synthase activity"/>
    <property type="evidence" value="ECO:0007669"/>
    <property type="project" value="InterPro"/>
</dbReference>
<dbReference type="OrthoDB" id="329835at2759"/>
<dbReference type="Pfam" id="PF14765">
    <property type="entry name" value="PS-DH"/>
    <property type="match status" value="1"/>
</dbReference>
<dbReference type="Gene3D" id="3.40.50.1820">
    <property type="entry name" value="alpha/beta hydrolase"/>
    <property type="match status" value="1"/>
</dbReference>
<dbReference type="InterPro" id="IPR049551">
    <property type="entry name" value="PKS_DH_C"/>
</dbReference>
<dbReference type="InterPro" id="IPR016036">
    <property type="entry name" value="Malonyl_transacylase_ACP-bd"/>
</dbReference>
<dbReference type="SMART" id="SM00826">
    <property type="entry name" value="PKS_DH"/>
    <property type="match status" value="1"/>
</dbReference>
<dbReference type="InterPro" id="IPR032821">
    <property type="entry name" value="PKS_assoc"/>
</dbReference>
<dbReference type="Pfam" id="PF02801">
    <property type="entry name" value="Ketoacyl-synt_C"/>
    <property type="match status" value="1"/>
</dbReference>
<evidence type="ECO:0000256" key="3">
    <source>
        <dbReference type="ARBA" id="ARBA00022679"/>
    </source>
</evidence>
<name>A0A8H5LGZ2_9AGAR</name>
<protein>
    <recommendedName>
        <fullName evidence="11">Polyketide synthase</fullName>
    </recommendedName>
</protein>
<dbReference type="InterPro" id="IPR009081">
    <property type="entry name" value="PP-bd_ACP"/>
</dbReference>
<evidence type="ECO:0000256" key="1">
    <source>
        <dbReference type="ARBA" id="ARBA00022450"/>
    </source>
</evidence>
<keyword evidence="10" id="KW-1185">Reference proteome</keyword>
<dbReference type="InterPro" id="IPR020807">
    <property type="entry name" value="PKS_DH"/>
</dbReference>
<dbReference type="GO" id="GO:0044550">
    <property type="term" value="P:secondary metabolite biosynthetic process"/>
    <property type="evidence" value="ECO:0007669"/>
    <property type="project" value="UniProtKB-ARBA"/>
</dbReference>
<dbReference type="CDD" id="cd02440">
    <property type="entry name" value="AdoMet_MTases"/>
    <property type="match status" value="1"/>
</dbReference>
<dbReference type="PROSITE" id="PS52004">
    <property type="entry name" value="KS3_2"/>
    <property type="match status" value="1"/>
</dbReference>
<evidence type="ECO:0000259" key="7">
    <source>
        <dbReference type="PROSITE" id="PS52004"/>
    </source>
</evidence>
<dbReference type="InterPro" id="IPR049900">
    <property type="entry name" value="PKS_mFAS_DH"/>
</dbReference>
<keyword evidence="1" id="KW-0596">Phosphopantetheine</keyword>
<dbReference type="CDD" id="cd00833">
    <property type="entry name" value="PKS"/>
    <property type="match status" value="1"/>
</dbReference>
<evidence type="ECO:0000256" key="4">
    <source>
        <dbReference type="ARBA" id="ARBA00023026"/>
    </source>
</evidence>
<keyword evidence="3" id="KW-0808">Transferase</keyword>
<proteinExistence type="predicted"/>
<dbReference type="InterPro" id="IPR020841">
    <property type="entry name" value="PKS_Beta-ketoAc_synthase_dom"/>
</dbReference>
<dbReference type="Gene3D" id="3.40.366.10">
    <property type="entry name" value="Malonyl-Coenzyme A Acyl Carrier Protein, domain 2"/>
    <property type="match status" value="1"/>
</dbReference>
<dbReference type="SMART" id="SM00825">
    <property type="entry name" value="PKS_KS"/>
    <property type="match status" value="1"/>
</dbReference>
<dbReference type="Pfam" id="PF00698">
    <property type="entry name" value="Acyl_transf_1"/>
    <property type="match status" value="1"/>
</dbReference>
<reference evidence="9 10" key="1">
    <citation type="journal article" date="2020" name="ISME J.">
        <title>Uncovering the hidden diversity of litter-decomposition mechanisms in mushroom-forming fungi.</title>
        <authorList>
            <person name="Floudas D."/>
            <person name="Bentzer J."/>
            <person name="Ahren D."/>
            <person name="Johansson T."/>
            <person name="Persson P."/>
            <person name="Tunlid A."/>
        </authorList>
    </citation>
    <scope>NUCLEOTIDE SEQUENCE [LARGE SCALE GENOMIC DNA]</scope>
    <source>
        <strain evidence="9 10">CBS 146.42</strain>
    </source>
</reference>
<evidence type="ECO:0000256" key="5">
    <source>
        <dbReference type="ARBA" id="ARBA00023268"/>
    </source>
</evidence>
<dbReference type="SUPFAM" id="SSF53335">
    <property type="entry name" value="S-adenosyl-L-methionine-dependent methyltransferases"/>
    <property type="match status" value="1"/>
</dbReference>
<dbReference type="GO" id="GO:0004312">
    <property type="term" value="F:fatty acid synthase activity"/>
    <property type="evidence" value="ECO:0007669"/>
    <property type="project" value="TreeGrafter"/>
</dbReference>
<dbReference type="InterPro" id="IPR057326">
    <property type="entry name" value="KR_dom"/>
</dbReference>
<dbReference type="Gene3D" id="3.40.50.150">
    <property type="entry name" value="Vaccinia Virus protein VP39"/>
    <property type="match status" value="1"/>
</dbReference>
<dbReference type="EMBL" id="JAACJO010000006">
    <property type="protein sequence ID" value="KAF5356753.1"/>
    <property type="molecule type" value="Genomic_DNA"/>
</dbReference>
<dbReference type="InterPro" id="IPR050091">
    <property type="entry name" value="PKS_NRPS_Biosynth_Enz"/>
</dbReference>
<dbReference type="Pfam" id="PF00109">
    <property type="entry name" value="ketoacyl-synt"/>
    <property type="match status" value="1"/>
</dbReference>
<dbReference type="InterPro" id="IPR014031">
    <property type="entry name" value="Ketoacyl_synth_C"/>
</dbReference>
<feature type="domain" description="PKS/mFAS DH" evidence="8">
    <location>
        <begin position="869"/>
        <end position="1155"/>
    </location>
</feature>
<evidence type="ECO:0000256" key="6">
    <source>
        <dbReference type="PROSITE-ProRule" id="PRU01363"/>
    </source>
</evidence>
<dbReference type="Pfam" id="PF16197">
    <property type="entry name" value="KAsynt_C_assoc"/>
    <property type="match status" value="1"/>
</dbReference>
<evidence type="ECO:0000259" key="8">
    <source>
        <dbReference type="PROSITE" id="PS52019"/>
    </source>
</evidence>
<feature type="active site" description="Proton donor; for dehydratase activity" evidence="6">
    <location>
        <position position="1070"/>
    </location>
</feature>
<dbReference type="InterPro" id="IPR014043">
    <property type="entry name" value="Acyl_transferase_dom"/>
</dbReference>
<dbReference type="InterPro" id="IPR014030">
    <property type="entry name" value="Ketoacyl_synth_N"/>
</dbReference>
<keyword evidence="4" id="KW-0843">Virulence</keyword>
<feature type="region of interest" description="C-terminal hotdog fold" evidence="6">
    <location>
        <begin position="1011"/>
        <end position="1155"/>
    </location>
</feature>
<dbReference type="InterPro" id="IPR042104">
    <property type="entry name" value="PKS_dehydratase_sf"/>
</dbReference>
<evidence type="ECO:0008006" key="11">
    <source>
        <dbReference type="Google" id="ProtNLM"/>
    </source>
</evidence>
<comment type="caution">
    <text evidence="9">The sequence shown here is derived from an EMBL/GenBank/DDBJ whole genome shotgun (WGS) entry which is preliminary data.</text>
</comment>
<dbReference type="SUPFAM" id="SSF53474">
    <property type="entry name" value="alpha/beta-Hydrolases"/>
    <property type="match status" value="1"/>
</dbReference>